<dbReference type="EMBL" id="JRTT01000048">
    <property type="protein sequence ID" value="KHD74272.1"/>
    <property type="molecule type" value="Genomic_DNA"/>
</dbReference>
<keyword evidence="3" id="KW-1185">Reference proteome</keyword>
<dbReference type="AlphaFoldDB" id="A0A0A6X2F9"/>
<proteinExistence type="predicted"/>
<evidence type="ECO:0000313" key="3">
    <source>
        <dbReference type="Proteomes" id="UP000054537"/>
    </source>
</evidence>
<feature type="region of interest" description="Disordered" evidence="1">
    <location>
        <begin position="64"/>
        <end position="148"/>
    </location>
</feature>
<sequence>MSIVLDIAEHAHGTRVAGCVSEQVDECSIRSAAVSDGGAEFIPFYRQETVELADRELICPPQGLPLLTAQTSDQVRQYHPRTDRMEGQRGFDRPFPAPAPQDQAAAPLTGPEIATVEESGTHPLREGGAVHGFRADERQEPVRSYQGR</sequence>
<gene>
    <name evidence="2" type="ORF">MB27_29585</name>
</gene>
<reference evidence="2 3" key="1">
    <citation type="submission" date="2014-10" db="EMBL/GenBank/DDBJ databases">
        <title>Draft genome sequence of Actinoplanes utahensis NRRL 12052.</title>
        <authorList>
            <person name="Velasco-Bucheli B."/>
            <person name="del Cerro C."/>
            <person name="Hormigo D."/>
            <person name="Garcia J.L."/>
            <person name="Acebal C."/>
            <person name="Arroyo M."/>
            <person name="de la Mata I."/>
        </authorList>
    </citation>
    <scope>NUCLEOTIDE SEQUENCE [LARGE SCALE GENOMIC DNA]</scope>
    <source>
        <strain evidence="2 3">NRRL 12052</strain>
    </source>
</reference>
<comment type="caution">
    <text evidence="2">The sequence shown here is derived from an EMBL/GenBank/DDBJ whole genome shotgun (WGS) entry which is preliminary data.</text>
</comment>
<protein>
    <submittedName>
        <fullName evidence="2">Uncharacterized protein</fullName>
    </submittedName>
</protein>
<accession>A0A0A6X2F9</accession>
<feature type="compositionally biased region" description="Basic and acidic residues" evidence="1">
    <location>
        <begin position="80"/>
        <end position="92"/>
    </location>
</feature>
<name>A0A0A6X2F9_ACTUT</name>
<evidence type="ECO:0000313" key="2">
    <source>
        <dbReference type="EMBL" id="KHD74272.1"/>
    </source>
</evidence>
<organism evidence="2 3">
    <name type="scientific">Actinoplanes utahensis</name>
    <dbReference type="NCBI Taxonomy" id="1869"/>
    <lineage>
        <taxon>Bacteria</taxon>
        <taxon>Bacillati</taxon>
        <taxon>Actinomycetota</taxon>
        <taxon>Actinomycetes</taxon>
        <taxon>Micromonosporales</taxon>
        <taxon>Micromonosporaceae</taxon>
        <taxon>Actinoplanes</taxon>
    </lineage>
</organism>
<evidence type="ECO:0000256" key="1">
    <source>
        <dbReference type="SAM" id="MobiDB-lite"/>
    </source>
</evidence>
<dbReference type="Proteomes" id="UP000054537">
    <property type="component" value="Unassembled WGS sequence"/>
</dbReference>